<dbReference type="CDD" id="cd07067">
    <property type="entry name" value="HP_PGM_like"/>
    <property type="match status" value="1"/>
</dbReference>
<name>A0AAJ1UGZ7_9RHOB</name>
<reference evidence="2" key="2">
    <citation type="submission" date="2023-04" db="EMBL/GenBank/DDBJ databases">
        <title>'Rhodoalgimonas zhirmunskyi' gen. nov., isolated from a red alga.</title>
        <authorList>
            <person name="Nedashkovskaya O.I."/>
            <person name="Otstavnykh N.Y."/>
            <person name="Bystritskaya E.P."/>
            <person name="Balabanova L.A."/>
            <person name="Isaeva M.P."/>
        </authorList>
    </citation>
    <scope>NUCLEOTIDE SEQUENCE</scope>
    <source>
        <strain evidence="2">10Alg 79</strain>
    </source>
</reference>
<dbReference type="PANTHER" id="PTHR47623">
    <property type="entry name" value="OS09G0287300 PROTEIN"/>
    <property type="match status" value="1"/>
</dbReference>
<dbReference type="Gene3D" id="3.40.50.1240">
    <property type="entry name" value="Phosphoglycerate mutase-like"/>
    <property type="match status" value="1"/>
</dbReference>
<feature type="binding site" evidence="1">
    <location>
        <position position="59"/>
    </location>
    <ligand>
        <name>substrate</name>
    </ligand>
</feature>
<reference evidence="2" key="1">
    <citation type="submission" date="2022-07" db="EMBL/GenBank/DDBJ databases">
        <authorList>
            <person name="Otstavnykh N."/>
            <person name="Isaeva M."/>
            <person name="Bystritskaya E."/>
        </authorList>
    </citation>
    <scope>NUCLEOTIDE SEQUENCE</scope>
    <source>
        <strain evidence="2">10Alg 79</strain>
    </source>
</reference>
<dbReference type="AlphaFoldDB" id="A0AAJ1UGZ7"/>
<protein>
    <submittedName>
        <fullName evidence="2">Histidine phosphatase family protein</fullName>
    </submittedName>
</protein>
<evidence type="ECO:0000313" key="2">
    <source>
        <dbReference type="EMBL" id="MDQ2095732.1"/>
    </source>
</evidence>
<evidence type="ECO:0000256" key="1">
    <source>
        <dbReference type="PIRSR" id="PIRSR613078-2"/>
    </source>
</evidence>
<keyword evidence="3" id="KW-1185">Reference proteome</keyword>
<comment type="caution">
    <text evidence="2">The sequence shown here is derived from an EMBL/GenBank/DDBJ whole genome shotgun (WGS) entry which is preliminary data.</text>
</comment>
<evidence type="ECO:0000313" key="3">
    <source>
        <dbReference type="Proteomes" id="UP001227162"/>
    </source>
</evidence>
<dbReference type="SUPFAM" id="SSF53254">
    <property type="entry name" value="Phosphoglycerate mutase-like"/>
    <property type="match status" value="1"/>
</dbReference>
<dbReference type="Pfam" id="PF00300">
    <property type="entry name" value="His_Phos_1"/>
    <property type="match status" value="1"/>
</dbReference>
<dbReference type="Proteomes" id="UP001227162">
    <property type="component" value="Unassembled WGS sequence"/>
</dbReference>
<dbReference type="EMBL" id="JANFFA010000005">
    <property type="protein sequence ID" value="MDQ2095732.1"/>
    <property type="molecule type" value="Genomic_DNA"/>
</dbReference>
<accession>A0AAJ1UGZ7</accession>
<gene>
    <name evidence="2" type="ORF">NOI20_16560</name>
</gene>
<dbReference type="PANTHER" id="PTHR47623:SF1">
    <property type="entry name" value="OS09G0287300 PROTEIN"/>
    <property type="match status" value="1"/>
</dbReference>
<dbReference type="InterPro" id="IPR013078">
    <property type="entry name" value="His_Pase_superF_clade-1"/>
</dbReference>
<proteinExistence type="predicted"/>
<organism evidence="2 3">
    <name type="scientific">Rhodalgimonas zhirmunskyi</name>
    <dbReference type="NCBI Taxonomy" id="2964767"/>
    <lineage>
        <taxon>Bacteria</taxon>
        <taxon>Pseudomonadati</taxon>
        <taxon>Pseudomonadota</taxon>
        <taxon>Alphaproteobacteria</taxon>
        <taxon>Rhodobacterales</taxon>
        <taxon>Roseobacteraceae</taxon>
        <taxon>Rhodalgimonas</taxon>
    </lineage>
</organism>
<dbReference type="RefSeq" id="WP_317627352.1">
    <property type="nucleotide sequence ID" value="NZ_JANFFA010000005.1"/>
</dbReference>
<sequence>MTLRLILMRHAKSSWDNPLQSDHDRPLNPRGQASARALGDWLAGKGLIPDLVLCSTATRTRETLALLNLPKGIETRFLQHLYHAPARRMLDLLRREAGGDAPAPCVLMVAHNPGCAEFAEHLVSRPPAHPRFPDYPTAATLVADLPAQTWDEASFFTGDVVDFITPRELIG</sequence>
<dbReference type="SMART" id="SM00855">
    <property type="entry name" value="PGAM"/>
    <property type="match status" value="1"/>
</dbReference>
<dbReference type="InterPro" id="IPR029033">
    <property type="entry name" value="His_PPase_superfam"/>
</dbReference>